<evidence type="ECO:0000313" key="1">
    <source>
        <dbReference type="EMBL" id="ADY51821.1"/>
    </source>
</evidence>
<dbReference type="STRING" id="762903.Pedsa_1253"/>
<dbReference type="EMBL" id="CP002545">
    <property type="protein sequence ID" value="ADY51821.1"/>
    <property type="molecule type" value="Genomic_DNA"/>
</dbReference>
<sequence length="207" mass="23566">MEKEEGQELGKEKVPGQYVGSETNAVEAIELPSEEEARDFFQIVRERFLNVNQWYEIAQLPMSTFKLTNYLGKEVNRPVMEGDFFRIDIPGPGTEAGEGYDWVKIEELSEESSENEELLTLKARPSANPQNADSDTAHFYTEEAVSIFQIKRVGNKISAEEHGRNEVPNRKTDNIIDNVRNSIVGWAAKAGFSYPQWKSLMKGFVKR</sequence>
<dbReference type="Proteomes" id="UP000000310">
    <property type="component" value="Chromosome"/>
</dbReference>
<keyword evidence="2" id="KW-1185">Reference proteome</keyword>
<dbReference type="RefSeq" id="WP_013632320.1">
    <property type="nucleotide sequence ID" value="NC_015177.1"/>
</dbReference>
<gene>
    <name evidence="1" type="ordered locus">Pedsa_1253</name>
</gene>
<accession>F0SDS5</accession>
<proteinExistence type="predicted"/>
<dbReference type="KEGG" id="psn:Pedsa_1253"/>
<dbReference type="OrthoDB" id="947646at2"/>
<reference evidence="1 2" key="1">
    <citation type="journal article" date="2011" name="Stand. Genomic Sci.">
        <title>Complete genome sequence of the gliding, heparinolytic Pedobacter saltans type strain (113).</title>
        <authorList>
            <person name="Liolios K."/>
            <person name="Sikorski J."/>
            <person name="Lu M."/>
            <person name="Nolan M."/>
            <person name="Lapidus A."/>
            <person name="Lucas S."/>
            <person name="Hammon N."/>
            <person name="Deshpande S."/>
            <person name="Cheng J.F."/>
            <person name="Tapia R."/>
            <person name="Han C."/>
            <person name="Goodwin L."/>
            <person name="Pitluck S."/>
            <person name="Huntemann M."/>
            <person name="Ivanova N."/>
            <person name="Pagani I."/>
            <person name="Mavromatis K."/>
            <person name="Ovchinikova G."/>
            <person name="Pati A."/>
            <person name="Chen A."/>
            <person name="Palaniappan K."/>
            <person name="Land M."/>
            <person name="Hauser L."/>
            <person name="Brambilla E.M."/>
            <person name="Kotsyurbenko O."/>
            <person name="Rohde M."/>
            <person name="Tindall B.J."/>
            <person name="Abt B."/>
            <person name="Goker M."/>
            <person name="Detter J.C."/>
            <person name="Woyke T."/>
            <person name="Bristow J."/>
            <person name="Eisen J.A."/>
            <person name="Markowitz V."/>
            <person name="Hugenholtz P."/>
            <person name="Klenk H.P."/>
            <person name="Kyrpides N.C."/>
        </authorList>
    </citation>
    <scope>NUCLEOTIDE SEQUENCE [LARGE SCALE GENOMIC DNA]</scope>
    <source>
        <strain evidence="2">ATCC 51119 / DSM 12145 / JCM 21818 / LMG 10337 / NBRC 100064 / NCIMB 13643</strain>
    </source>
</reference>
<dbReference type="HOGENOM" id="CLU_093479_0_0_10"/>
<dbReference type="eggNOG" id="ENOG5032TG5">
    <property type="taxonomic scope" value="Bacteria"/>
</dbReference>
<organism evidence="1 2">
    <name type="scientific">Pseudopedobacter saltans (strain ATCC 51119 / DSM 12145 / JCM 21818 / CCUG 39354 / LMG 10337 / NBRC 100064 / NCIMB 13643)</name>
    <name type="common">Pedobacter saltans</name>
    <dbReference type="NCBI Taxonomy" id="762903"/>
    <lineage>
        <taxon>Bacteria</taxon>
        <taxon>Pseudomonadati</taxon>
        <taxon>Bacteroidota</taxon>
        <taxon>Sphingobacteriia</taxon>
        <taxon>Sphingobacteriales</taxon>
        <taxon>Sphingobacteriaceae</taxon>
        <taxon>Pseudopedobacter</taxon>
    </lineage>
</organism>
<protein>
    <submittedName>
        <fullName evidence="1">Uncharacterized protein</fullName>
    </submittedName>
</protein>
<dbReference type="AlphaFoldDB" id="F0SDS5"/>
<reference evidence="2" key="2">
    <citation type="submission" date="2011-02" db="EMBL/GenBank/DDBJ databases">
        <title>The complete genome of Pedobacter saltans DSM 12145.</title>
        <authorList>
            <consortium name="US DOE Joint Genome Institute (JGI-PGF)"/>
            <person name="Lucas S."/>
            <person name="Copeland A."/>
            <person name="Lapidus A."/>
            <person name="Bruce D."/>
            <person name="Goodwin L."/>
            <person name="Pitluck S."/>
            <person name="Kyrpides N."/>
            <person name="Mavromatis K."/>
            <person name="Pagani I."/>
            <person name="Ivanova N."/>
            <person name="Ovchinnikova G."/>
            <person name="Lu M."/>
            <person name="Detter J.C."/>
            <person name="Han C."/>
            <person name="Land M."/>
            <person name="Hauser L."/>
            <person name="Markowitz V."/>
            <person name="Cheng J.-F."/>
            <person name="Hugenholtz P."/>
            <person name="Woyke T."/>
            <person name="Wu D."/>
            <person name="Tindall B."/>
            <person name="Pomrenke H.G."/>
            <person name="Brambilla E."/>
            <person name="Klenk H.-P."/>
            <person name="Eisen J.A."/>
        </authorList>
    </citation>
    <scope>NUCLEOTIDE SEQUENCE [LARGE SCALE GENOMIC DNA]</scope>
    <source>
        <strain evidence="2">ATCC 51119 / DSM 12145 / JCM 21818 / LMG 10337 / NBRC 100064 / NCIMB 13643</strain>
    </source>
</reference>
<name>F0SDS5_PSESL</name>
<evidence type="ECO:0000313" key="2">
    <source>
        <dbReference type="Proteomes" id="UP000000310"/>
    </source>
</evidence>